<dbReference type="EMBL" id="QLMA01000003">
    <property type="protein sequence ID" value="RAJ83269.1"/>
    <property type="molecule type" value="Genomic_DNA"/>
</dbReference>
<dbReference type="InterPro" id="IPR025630">
    <property type="entry name" value="DUF4288"/>
</dbReference>
<reference evidence="1 2" key="1">
    <citation type="submission" date="2018-06" db="EMBL/GenBank/DDBJ databases">
        <title>Genomic Encyclopedia of Archaeal and Bacterial Type Strains, Phase II (KMG-II): from individual species to whole genera.</title>
        <authorList>
            <person name="Goeker M."/>
        </authorList>
    </citation>
    <scope>NUCLEOTIDE SEQUENCE [LARGE SCALE GENOMIC DNA]</scope>
    <source>
        <strain evidence="1 2">DSM 29821</strain>
    </source>
</reference>
<evidence type="ECO:0000313" key="2">
    <source>
        <dbReference type="Proteomes" id="UP000249819"/>
    </source>
</evidence>
<accession>A0A327W208</accession>
<dbReference type="Pfam" id="PF14119">
    <property type="entry name" value="DUF4288"/>
    <property type="match status" value="1"/>
</dbReference>
<dbReference type="RefSeq" id="WP_111591927.1">
    <property type="nucleotide sequence ID" value="NZ_QLMA01000003.1"/>
</dbReference>
<keyword evidence="2" id="KW-1185">Reference proteome</keyword>
<protein>
    <submittedName>
        <fullName evidence="1">Uncharacterized protein DUF4288</fullName>
    </submittedName>
</protein>
<gene>
    <name evidence="1" type="ORF">CLV59_103230</name>
</gene>
<name>A0A327W208_9BACT</name>
<comment type="caution">
    <text evidence="1">The sequence shown here is derived from an EMBL/GenBank/DDBJ whole genome shotgun (WGS) entry which is preliminary data.</text>
</comment>
<dbReference type="OrthoDB" id="795527at2"/>
<proteinExistence type="predicted"/>
<sequence>MNWFVAKVVYQIICGNGNHTPQFDEQIRLISAGTKKDALAKAHEIGLQEQYAFKNHQEELVQWKFINVPEIYTLSDLTDGMEVYSRIEEPGDPKSYMAWLQTKSAQLQEHPLVELHN</sequence>
<dbReference type="AlphaFoldDB" id="A0A327W208"/>
<evidence type="ECO:0000313" key="1">
    <source>
        <dbReference type="EMBL" id="RAJ83269.1"/>
    </source>
</evidence>
<organism evidence="1 2">
    <name type="scientific">Chitinophaga dinghuensis</name>
    <dbReference type="NCBI Taxonomy" id="1539050"/>
    <lineage>
        <taxon>Bacteria</taxon>
        <taxon>Pseudomonadati</taxon>
        <taxon>Bacteroidota</taxon>
        <taxon>Chitinophagia</taxon>
        <taxon>Chitinophagales</taxon>
        <taxon>Chitinophagaceae</taxon>
        <taxon>Chitinophaga</taxon>
    </lineage>
</organism>
<dbReference type="Proteomes" id="UP000249819">
    <property type="component" value="Unassembled WGS sequence"/>
</dbReference>